<reference evidence="4" key="2">
    <citation type="journal article" date="2021" name="PeerJ">
        <title>Extensive microbial diversity within the chicken gut microbiome revealed by metagenomics and culture.</title>
        <authorList>
            <person name="Gilroy R."/>
            <person name="Ravi A."/>
            <person name="Getino M."/>
            <person name="Pursley I."/>
            <person name="Horton D.L."/>
            <person name="Alikhan N.F."/>
            <person name="Baker D."/>
            <person name="Gharbi K."/>
            <person name="Hall N."/>
            <person name="Watson M."/>
            <person name="Adriaenssens E.M."/>
            <person name="Foster-Nyarko E."/>
            <person name="Jarju S."/>
            <person name="Secka A."/>
            <person name="Antonio M."/>
            <person name="Oren A."/>
            <person name="Chaudhuri R.R."/>
            <person name="La Ragione R."/>
            <person name="Hildebrand F."/>
            <person name="Pallen M.J."/>
        </authorList>
    </citation>
    <scope>NUCLEOTIDE SEQUENCE</scope>
    <source>
        <strain evidence="4">ChiSxjej2B14-6234</strain>
    </source>
</reference>
<dbReference type="AlphaFoldDB" id="A0A9D0Z8S4"/>
<protein>
    <submittedName>
        <fullName evidence="4">Sensor histidine kinase</fullName>
    </submittedName>
</protein>
<dbReference type="Gene3D" id="3.30.565.10">
    <property type="entry name" value="Histidine kinase-like ATPase, C-terminal domain"/>
    <property type="match status" value="1"/>
</dbReference>
<dbReference type="Pfam" id="PF02518">
    <property type="entry name" value="HATPase_c"/>
    <property type="match status" value="1"/>
</dbReference>
<proteinExistence type="predicted"/>
<dbReference type="PANTHER" id="PTHR43065">
    <property type="entry name" value="SENSOR HISTIDINE KINASE"/>
    <property type="match status" value="1"/>
</dbReference>
<keyword evidence="2" id="KW-0902">Two-component regulatory system</keyword>
<evidence type="ECO:0000256" key="1">
    <source>
        <dbReference type="ARBA" id="ARBA00022777"/>
    </source>
</evidence>
<sequence length="185" mass="20080">MRDLSLHILDLTQNSVKAGASLVQVLIRDSERDDLIRIEIVDDGCGMDADLLARVTSPFTTTRTTRKVGLGIPMFKANAEGSGGTFSIASTVGEGTRVCGTFGRSNIDRPPMGDIQGTMLTLVLGTPEFPDYLLRYETDDAAFTFDTREVRAALDGLPLDLPDVVAWMRDYLKEGFEQLSGGVTS</sequence>
<reference evidence="4" key="1">
    <citation type="submission" date="2020-10" db="EMBL/GenBank/DDBJ databases">
        <authorList>
            <person name="Gilroy R."/>
        </authorList>
    </citation>
    <scope>NUCLEOTIDE SEQUENCE</scope>
    <source>
        <strain evidence="4">ChiSxjej2B14-6234</strain>
    </source>
</reference>
<dbReference type="GO" id="GO:0000160">
    <property type="term" value="P:phosphorelay signal transduction system"/>
    <property type="evidence" value="ECO:0007669"/>
    <property type="project" value="UniProtKB-KW"/>
</dbReference>
<dbReference type="GO" id="GO:0016301">
    <property type="term" value="F:kinase activity"/>
    <property type="evidence" value="ECO:0007669"/>
    <property type="project" value="UniProtKB-KW"/>
</dbReference>
<name>A0A9D0Z8S4_9FIRM</name>
<dbReference type="PANTHER" id="PTHR43065:SF29">
    <property type="entry name" value="SENSOR PROTEIN KINASE FLES"/>
    <property type="match status" value="1"/>
</dbReference>
<keyword evidence="1 4" id="KW-0418">Kinase</keyword>
<organism evidence="4 5">
    <name type="scientific">Candidatus Onthenecus intestinigallinarum</name>
    <dbReference type="NCBI Taxonomy" id="2840875"/>
    <lineage>
        <taxon>Bacteria</taxon>
        <taxon>Bacillati</taxon>
        <taxon>Bacillota</taxon>
        <taxon>Clostridia</taxon>
        <taxon>Eubacteriales</taxon>
        <taxon>Candidatus Onthenecus</taxon>
    </lineage>
</organism>
<dbReference type="SUPFAM" id="SSF55874">
    <property type="entry name" value="ATPase domain of HSP90 chaperone/DNA topoisomerase II/histidine kinase"/>
    <property type="match status" value="1"/>
</dbReference>
<dbReference type="PROSITE" id="PS50109">
    <property type="entry name" value="HIS_KIN"/>
    <property type="match status" value="1"/>
</dbReference>
<gene>
    <name evidence="4" type="ORF">IAB73_01885</name>
</gene>
<dbReference type="InterPro" id="IPR005467">
    <property type="entry name" value="His_kinase_dom"/>
</dbReference>
<dbReference type="EMBL" id="DVFJ01000006">
    <property type="protein sequence ID" value="HIQ70945.1"/>
    <property type="molecule type" value="Genomic_DNA"/>
</dbReference>
<dbReference type="InterPro" id="IPR003594">
    <property type="entry name" value="HATPase_dom"/>
</dbReference>
<feature type="domain" description="Histidine kinase" evidence="3">
    <location>
        <begin position="1"/>
        <end position="106"/>
    </location>
</feature>
<keyword evidence="1 4" id="KW-0808">Transferase</keyword>
<evidence type="ECO:0000313" key="5">
    <source>
        <dbReference type="Proteomes" id="UP000886887"/>
    </source>
</evidence>
<evidence type="ECO:0000256" key="2">
    <source>
        <dbReference type="ARBA" id="ARBA00023012"/>
    </source>
</evidence>
<accession>A0A9D0Z8S4</accession>
<evidence type="ECO:0000313" key="4">
    <source>
        <dbReference type="EMBL" id="HIQ70945.1"/>
    </source>
</evidence>
<dbReference type="InterPro" id="IPR036890">
    <property type="entry name" value="HATPase_C_sf"/>
</dbReference>
<dbReference type="Proteomes" id="UP000886887">
    <property type="component" value="Unassembled WGS sequence"/>
</dbReference>
<comment type="caution">
    <text evidence="4">The sequence shown here is derived from an EMBL/GenBank/DDBJ whole genome shotgun (WGS) entry which is preliminary data.</text>
</comment>
<evidence type="ECO:0000259" key="3">
    <source>
        <dbReference type="PROSITE" id="PS50109"/>
    </source>
</evidence>